<dbReference type="RefSeq" id="YP_009208664.1">
    <property type="nucleotide sequence ID" value="NC_028908.2"/>
</dbReference>
<name>A0A0K2FHN7_9CAUD</name>
<gene>
    <name evidence="1" type="ORF">ADP65_00012</name>
</gene>
<organism evidence="1 2">
    <name type="scientific">Achromobacter phage phiAxp-3</name>
    <dbReference type="NCBI Taxonomy" id="1664247"/>
    <lineage>
        <taxon>Viruses</taxon>
        <taxon>Duplodnaviria</taxon>
        <taxon>Heunggongvirae</taxon>
        <taxon>Uroviricota</taxon>
        <taxon>Caudoviricetes</taxon>
        <taxon>Schitoviridae</taxon>
        <taxon>Rothmandenesvirinae</taxon>
        <taxon>Dongdastvirus</taxon>
        <taxon>Dongdastvirus Axp3</taxon>
    </lineage>
</organism>
<keyword evidence="2" id="KW-1185">Reference proteome</keyword>
<reference evidence="1" key="1">
    <citation type="submission" date="2016-02" db="EMBL/GenBank/DDBJ databases">
        <authorList>
            <person name="Zhao X."/>
        </authorList>
    </citation>
    <scope>NUCLEOTIDE SEQUENCE</scope>
</reference>
<dbReference type="EMBL" id="KT321317">
    <property type="protein sequence ID" value="ALA45481.1"/>
    <property type="molecule type" value="Genomic_DNA"/>
</dbReference>
<dbReference type="Proteomes" id="UP000203117">
    <property type="component" value="Segment"/>
</dbReference>
<proteinExistence type="predicted"/>
<dbReference type="GeneID" id="26648342"/>
<sequence>MKLLKKIAAVLLAAALTWAAFSFVVALGYIVHTYWSYFR</sequence>
<evidence type="ECO:0000313" key="1">
    <source>
        <dbReference type="EMBL" id="ALA45481.1"/>
    </source>
</evidence>
<protein>
    <submittedName>
        <fullName evidence="1">Uncharacterized protein</fullName>
    </submittedName>
</protein>
<evidence type="ECO:0000313" key="2">
    <source>
        <dbReference type="Proteomes" id="UP000203117"/>
    </source>
</evidence>
<accession>A0A0K2FHN7</accession>
<dbReference type="KEGG" id="vg:26648342"/>